<sequence>MSAEFLDLEMPASVVNDHIEALSKVRVLALEWANQPTDYDDDTEAEIDCGIKILAVLSRHGLATIGDVTQTDGGARFAAALAEIGGAQ</sequence>
<protein>
    <submittedName>
        <fullName evidence="1">Uncharacterized protein</fullName>
    </submittedName>
</protein>
<dbReference type="KEGG" id="vg:40071312"/>
<dbReference type="EMBL" id="KU935729">
    <property type="protein sequence ID" value="AMU78476.1"/>
    <property type="molecule type" value="Genomic_DNA"/>
</dbReference>
<dbReference type="Proteomes" id="UP000225260">
    <property type="component" value="Segment"/>
</dbReference>
<evidence type="ECO:0000313" key="2">
    <source>
        <dbReference type="Proteomes" id="UP000225260"/>
    </source>
</evidence>
<dbReference type="OrthoDB" id="23946at10239"/>
<dbReference type="GeneID" id="40071312"/>
<name>A0A142UN34_9CAUD</name>
<organism evidence="1 2">
    <name type="scientific">Mycobacterium phage SkinnyPete</name>
    <dbReference type="NCBI Taxonomy" id="1821539"/>
    <lineage>
        <taxon>Viruses</taxon>
        <taxon>Duplodnaviria</taxon>
        <taxon>Heunggongvirae</taxon>
        <taxon>Uroviricota</taxon>
        <taxon>Caudoviricetes</taxon>
        <taxon>Nclasvirinae</taxon>
        <taxon>Charlievirus</taxon>
        <taxon>Charlievirus skinnypete</taxon>
    </lineage>
</organism>
<reference evidence="2" key="1">
    <citation type="submission" date="2016-03" db="EMBL/GenBank/DDBJ databases">
        <authorList>
            <person name="Ploux O."/>
        </authorList>
    </citation>
    <scope>NUCLEOTIDE SEQUENCE [LARGE SCALE GENOMIC DNA]</scope>
</reference>
<evidence type="ECO:0000313" key="1">
    <source>
        <dbReference type="EMBL" id="AMU78476.1"/>
    </source>
</evidence>
<gene>
    <name evidence="1" type="primary">46</name>
    <name evidence="1" type="ORF">SEA_SKINNYPETE_46</name>
</gene>
<accession>A0A142UN34</accession>
<dbReference type="RefSeq" id="YP_009595737.1">
    <property type="nucleotide sequence ID" value="NC_041882.1"/>
</dbReference>
<keyword evidence="2" id="KW-1185">Reference proteome</keyword>
<proteinExistence type="predicted"/>